<evidence type="ECO:0000313" key="1">
    <source>
        <dbReference type="EMBL" id="CEK87118.1"/>
    </source>
</evidence>
<proteinExistence type="predicted"/>
<accession>A0A0B7B252</accession>
<organism evidence="1">
    <name type="scientific">Arion vulgaris</name>
    <dbReference type="NCBI Taxonomy" id="1028688"/>
    <lineage>
        <taxon>Eukaryota</taxon>
        <taxon>Metazoa</taxon>
        <taxon>Spiralia</taxon>
        <taxon>Lophotrochozoa</taxon>
        <taxon>Mollusca</taxon>
        <taxon>Gastropoda</taxon>
        <taxon>Heterobranchia</taxon>
        <taxon>Euthyneura</taxon>
        <taxon>Panpulmonata</taxon>
        <taxon>Eupulmonata</taxon>
        <taxon>Stylommatophora</taxon>
        <taxon>Helicina</taxon>
        <taxon>Arionoidea</taxon>
        <taxon>Arionidae</taxon>
        <taxon>Arion</taxon>
    </lineage>
</organism>
<sequence length="78" mass="8872">MWCFQMAVQARVGSEDQLSLSIKCSQGAHISITSETELQFLVFYFRPALVDTRKGKWQVTGGRKPIASSRWGFVNFDK</sequence>
<gene>
    <name evidence="1" type="primary">ORF157436</name>
</gene>
<protein>
    <submittedName>
        <fullName evidence="1">Uncharacterized protein</fullName>
    </submittedName>
</protein>
<dbReference type="AlphaFoldDB" id="A0A0B7B252"/>
<reference evidence="1" key="1">
    <citation type="submission" date="2014-12" db="EMBL/GenBank/DDBJ databases">
        <title>Insight into the proteome of Arion vulgaris.</title>
        <authorList>
            <person name="Aradska J."/>
            <person name="Bulat T."/>
            <person name="Smidak R."/>
            <person name="Sarate P."/>
            <person name="Gangsoo J."/>
            <person name="Sialana F."/>
            <person name="Bilban M."/>
            <person name="Lubec G."/>
        </authorList>
    </citation>
    <scope>NUCLEOTIDE SEQUENCE</scope>
    <source>
        <tissue evidence="1">Skin</tissue>
    </source>
</reference>
<name>A0A0B7B252_9EUPU</name>
<dbReference type="EMBL" id="HACG01040253">
    <property type="protein sequence ID" value="CEK87118.1"/>
    <property type="molecule type" value="Transcribed_RNA"/>
</dbReference>